<comment type="similarity">
    <text evidence="2">Belongs to the GST superfamily. Mu family.</text>
</comment>
<dbReference type="EC" id="2.5.1.18" evidence="5"/>
<feature type="domain" description="GST N-terminal" evidence="9">
    <location>
        <begin position="1"/>
        <end position="88"/>
    </location>
</feature>
<dbReference type="OrthoDB" id="4951845at2759"/>
<dbReference type="InterPro" id="IPR004046">
    <property type="entry name" value="GST_C"/>
</dbReference>
<evidence type="ECO:0000313" key="11">
    <source>
        <dbReference type="EMBL" id="CAD5120138.1"/>
    </source>
</evidence>
<dbReference type="CDD" id="cd03075">
    <property type="entry name" value="GST_N_Mu"/>
    <property type="match status" value="1"/>
</dbReference>
<proteinExistence type="inferred from homology"/>
<dbReference type="GO" id="GO:0004364">
    <property type="term" value="F:glutathione transferase activity"/>
    <property type="evidence" value="ECO:0007669"/>
    <property type="project" value="UniProtKB-EC"/>
</dbReference>
<dbReference type="Gene3D" id="1.20.1050.130">
    <property type="match status" value="1"/>
</dbReference>
<reference evidence="11 12" key="1">
    <citation type="submission" date="2020-08" db="EMBL/GenBank/DDBJ databases">
        <authorList>
            <person name="Hejnol A."/>
        </authorList>
    </citation>
    <scope>NUCLEOTIDE SEQUENCE [LARGE SCALE GENOMIC DNA]</scope>
</reference>
<dbReference type="InterPro" id="IPR004045">
    <property type="entry name" value="Glutathione_S-Trfase_N"/>
</dbReference>
<dbReference type="EMBL" id="CAJFCJ010000012">
    <property type="protein sequence ID" value="CAD5120138.1"/>
    <property type="molecule type" value="Genomic_DNA"/>
</dbReference>
<evidence type="ECO:0000259" key="10">
    <source>
        <dbReference type="PROSITE" id="PS50405"/>
    </source>
</evidence>
<comment type="subunit">
    <text evidence="4">Homodimer.</text>
</comment>
<dbReference type="Pfam" id="PF14497">
    <property type="entry name" value="GST_C_3"/>
    <property type="match status" value="1"/>
</dbReference>
<dbReference type="SFLD" id="SFLDG01205">
    <property type="entry name" value="AMPS.1"/>
    <property type="match status" value="1"/>
</dbReference>
<dbReference type="InterPro" id="IPR050213">
    <property type="entry name" value="GST_superfamily"/>
</dbReference>
<dbReference type="Pfam" id="PF02798">
    <property type="entry name" value="GST_N"/>
    <property type="match status" value="1"/>
</dbReference>
<dbReference type="SUPFAM" id="SSF52833">
    <property type="entry name" value="Thioredoxin-like"/>
    <property type="match status" value="1"/>
</dbReference>
<protein>
    <recommendedName>
        <fullName evidence="5">glutathione transferase</fullName>
        <ecNumber evidence="5">2.5.1.18</ecNumber>
    </recommendedName>
    <alternativeName>
        <fullName evidence="7">GST class-pi</fullName>
    </alternativeName>
</protein>
<evidence type="ECO:0000256" key="3">
    <source>
        <dbReference type="ARBA" id="ARBA00007297"/>
    </source>
</evidence>
<dbReference type="SUPFAM" id="SSF47616">
    <property type="entry name" value="GST C-terminal domain-like"/>
    <property type="match status" value="1"/>
</dbReference>
<evidence type="ECO:0000256" key="2">
    <source>
        <dbReference type="ARBA" id="ARBA00005861"/>
    </source>
</evidence>
<keyword evidence="6" id="KW-0808">Transferase</keyword>
<evidence type="ECO:0000256" key="1">
    <source>
        <dbReference type="ARBA" id="ARBA00003701"/>
    </source>
</evidence>
<dbReference type="InterPro" id="IPR036249">
    <property type="entry name" value="Thioredoxin-like_sf"/>
</dbReference>
<dbReference type="FunFam" id="1.20.1050.10:FF:000020">
    <property type="entry name" value="Glutathione S-transferase P 1"/>
    <property type="match status" value="1"/>
</dbReference>
<dbReference type="PROSITE" id="PS50404">
    <property type="entry name" value="GST_NTER"/>
    <property type="match status" value="1"/>
</dbReference>
<sequence length="224" mass="26179">MAPTLGYWNIKGLAQQIRLLLKYCNVEFEDKVYDFGPGPDRYSENWLKDKFNLGLDFPNLPYYIDGDVKLTQSKAIMAYIAKKYGLFGKTPEEEVKVYFLMDEIADFNIDFIKIGYVATDDDNYQKMIKEYLSNLDSKLEKYEKYLSKNESGKWLLGENISCPDFNMYEVLDKHRFLKADVLDNFPTLNAYMANFENIPSIKEYMSSKEFIKWPLCGPMSKFGS</sequence>
<accession>A0A7I8VW07</accession>
<dbReference type="SFLD" id="SFLDS00019">
    <property type="entry name" value="Glutathione_Transferase_(cytos"/>
    <property type="match status" value="1"/>
</dbReference>
<evidence type="ECO:0000259" key="9">
    <source>
        <dbReference type="PROSITE" id="PS50404"/>
    </source>
</evidence>
<dbReference type="InterPro" id="IPR010987">
    <property type="entry name" value="Glutathione-S-Trfase_C-like"/>
</dbReference>
<evidence type="ECO:0000256" key="8">
    <source>
        <dbReference type="ARBA" id="ARBA00047960"/>
    </source>
</evidence>
<evidence type="ECO:0000256" key="6">
    <source>
        <dbReference type="ARBA" id="ARBA00022679"/>
    </source>
</evidence>
<feature type="domain" description="GST C-terminal" evidence="10">
    <location>
        <begin position="90"/>
        <end position="215"/>
    </location>
</feature>
<comment type="similarity">
    <text evidence="3">Belongs to the GST superfamily. Pi family.</text>
</comment>
<dbReference type="InterPro" id="IPR036282">
    <property type="entry name" value="Glutathione-S-Trfase_C_sf"/>
</dbReference>
<comment type="caution">
    <text evidence="11">The sequence shown here is derived from an EMBL/GenBank/DDBJ whole genome shotgun (WGS) entry which is preliminary data.</text>
</comment>
<keyword evidence="12" id="KW-1185">Reference proteome</keyword>
<evidence type="ECO:0000256" key="4">
    <source>
        <dbReference type="ARBA" id="ARBA00011738"/>
    </source>
</evidence>
<organism evidence="11 12">
    <name type="scientific">Dimorphilus gyrociliatus</name>
    <dbReference type="NCBI Taxonomy" id="2664684"/>
    <lineage>
        <taxon>Eukaryota</taxon>
        <taxon>Metazoa</taxon>
        <taxon>Spiralia</taxon>
        <taxon>Lophotrochozoa</taxon>
        <taxon>Annelida</taxon>
        <taxon>Polychaeta</taxon>
        <taxon>Polychaeta incertae sedis</taxon>
        <taxon>Dinophilidae</taxon>
        <taxon>Dimorphilus</taxon>
    </lineage>
</organism>
<dbReference type="Proteomes" id="UP000549394">
    <property type="component" value="Unassembled WGS sequence"/>
</dbReference>
<dbReference type="InterPro" id="IPR040079">
    <property type="entry name" value="Glutathione_S-Trfase"/>
</dbReference>
<name>A0A7I8VW07_9ANNE</name>
<dbReference type="PANTHER" id="PTHR11571:SF222">
    <property type="entry name" value="GLUTATHIONE TRANSFERASE"/>
    <property type="match status" value="1"/>
</dbReference>
<evidence type="ECO:0000256" key="5">
    <source>
        <dbReference type="ARBA" id="ARBA00012452"/>
    </source>
</evidence>
<comment type="function">
    <text evidence="1">Conjugation of reduced glutathione to a wide number of exogenous and endogenous hydrophobic electrophiles.</text>
</comment>
<dbReference type="AlphaFoldDB" id="A0A7I8VW07"/>
<evidence type="ECO:0000313" key="12">
    <source>
        <dbReference type="Proteomes" id="UP000549394"/>
    </source>
</evidence>
<dbReference type="PROSITE" id="PS50405">
    <property type="entry name" value="GST_CTER"/>
    <property type="match status" value="1"/>
</dbReference>
<comment type="catalytic activity">
    <reaction evidence="8">
        <text>RX + glutathione = an S-substituted glutathione + a halide anion + H(+)</text>
        <dbReference type="Rhea" id="RHEA:16437"/>
        <dbReference type="ChEBI" id="CHEBI:15378"/>
        <dbReference type="ChEBI" id="CHEBI:16042"/>
        <dbReference type="ChEBI" id="CHEBI:17792"/>
        <dbReference type="ChEBI" id="CHEBI:57925"/>
        <dbReference type="ChEBI" id="CHEBI:90779"/>
        <dbReference type="EC" id="2.5.1.18"/>
    </reaction>
</comment>
<dbReference type="PANTHER" id="PTHR11571">
    <property type="entry name" value="GLUTATHIONE S-TRANSFERASE"/>
    <property type="match status" value="1"/>
</dbReference>
<dbReference type="SFLD" id="SFLDG00363">
    <property type="entry name" value="AMPS_(cytGST):_Alpha-__Mu-__Pi"/>
    <property type="match status" value="1"/>
</dbReference>
<evidence type="ECO:0000256" key="7">
    <source>
        <dbReference type="ARBA" id="ARBA00032759"/>
    </source>
</evidence>
<dbReference type="GO" id="GO:0006749">
    <property type="term" value="P:glutathione metabolic process"/>
    <property type="evidence" value="ECO:0007669"/>
    <property type="project" value="TreeGrafter"/>
</dbReference>
<gene>
    <name evidence="11" type="ORF">DGYR_LOCUS8271</name>
</gene>